<evidence type="ECO:0000259" key="6">
    <source>
        <dbReference type="PROSITE" id="PS50011"/>
    </source>
</evidence>
<evidence type="ECO:0000313" key="7">
    <source>
        <dbReference type="EMBL" id="RKL08777.1"/>
    </source>
</evidence>
<evidence type="ECO:0000313" key="8">
    <source>
        <dbReference type="Proteomes" id="UP000285860"/>
    </source>
</evidence>
<dbReference type="VEuPathDB" id="FungiDB:FOXG_02505"/>
<evidence type="ECO:0000256" key="1">
    <source>
        <dbReference type="ARBA" id="ARBA00022527"/>
    </source>
</evidence>
<dbReference type="VEuPathDB" id="FungiDB:FOIG_12370"/>
<keyword evidence="3" id="KW-0547">Nucleotide-binding</keyword>
<organism evidence="7 8">
    <name type="scientific">Fusarium oxysporum</name>
    <name type="common">Fusarium vascular wilt</name>
    <dbReference type="NCBI Taxonomy" id="5507"/>
    <lineage>
        <taxon>Eukaryota</taxon>
        <taxon>Fungi</taxon>
        <taxon>Dikarya</taxon>
        <taxon>Ascomycota</taxon>
        <taxon>Pezizomycotina</taxon>
        <taxon>Sordariomycetes</taxon>
        <taxon>Hypocreomycetidae</taxon>
        <taxon>Hypocreales</taxon>
        <taxon>Nectriaceae</taxon>
        <taxon>Fusarium</taxon>
        <taxon>Fusarium oxysporum species complex</taxon>
    </lineage>
</organism>
<gene>
    <name evidence="7" type="ORF">BFJ68_g9267</name>
</gene>
<evidence type="ECO:0000256" key="3">
    <source>
        <dbReference type="ARBA" id="ARBA00022741"/>
    </source>
</evidence>
<dbReference type="InterPro" id="IPR051175">
    <property type="entry name" value="CLK_kinases"/>
</dbReference>
<dbReference type="VEuPathDB" id="FungiDB:HZS61_010381"/>
<dbReference type="Gene3D" id="1.10.510.10">
    <property type="entry name" value="Transferase(Phosphotransferase) domain 1"/>
    <property type="match status" value="1"/>
</dbReference>
<accession>A0A420QVH2</accession>
<dbReference type="AlphaFoldDB" id="A0A420QVH2"/>
<dbReference type="VEuPathDB" id="FungiDB:FOMG_04492"/>
<name>A0A420QVH2_FUSOX</name>
<dbReference type="EMBL" id="MRCY01000045">
    <property type="protein sequence ID" value="RKL08777.1"/>
    <property type="molecule type" value="Genomic_DNA"/>
</dbReference>
<dbReference type="GO" id="GO:0043484">
    <property type="term" value="P:regulation of RNA splicing"/>
    <property type="evidence" value="ECO:0007669"/>
    <property type="project" value="TreeGrafter"/>
</dbReference>
<dbReference type="PANTHER" id="PTHR45646:SF11">
    <property type="entry name" value="SERINE_THREONINE-PROTEIN KINASE DOA"/>
    <property type="match status" value="1"/>
</dbReference>
<sequence length="189" mass="21846">MVSSLPLQICFYLGCNLQRVAYFLDDPPEKPITPLGLRAPELVLKREVDKSLDIWSFGCLVFELVTGQPLFCITAYDDRTEEDDNHILELQAKLGPFPDELYSRWETSSRYYTKDRKLYNCQLGGVGEGQEPLMLEQTSMEKAFDLTTPDLADEEAEKVKRLIRRILQYDPSKRPTIKDILCDPWFAED</sequence>
<dbReference type="GO" id="GO:0005634">
    <property type="term" value="C:nucleus"/>
    <property type="evidence" value="ECO:0007669"/>
    <property type="project" value="TreeGrafter"/>
</dbReference>
<dbReference type="VEuPathDB" id="FungiDB:FOZG_07799"/>
<dbReference type="VEuPathDB" id="FungiDB:FOC4_g10012193"/>
<dbReference type="GO" id="GO:0004674">
    <property type="term" value="F:protein serine/threonine kinase activity"/>
    <property type="evidence" value="ECO:0007669"/>
    <property type="project" value="UniProtKB-KW"/>
</dbReference>
<comment type="caution">
    <text evidence="7">The sequence shown here is derived from an EMBL/GenBank/DDBJ whole genome shotgun (WGS) entry which is preliminary data.</text>
</comment>
<dbReference type="Pfam" id="PF00069">
    <property type="entry name" value="Pkinase"/>
    <property type="match status" value="1"/>
</dbReference>
<evidence type="ECO:0000256" key="2">
    <source>
        <dbReference type="ARBA" id="ARBA00022679"/>
    </source>
</evidence>
<evidence type="ECO:0000256" key="5">
    <source>
        <dbReference type="ARBA" id="ARBA00022840"/>
    </source>
</evidence>
<dbReference type="VEuPathDB" id="FungiDB:FOC1_g10009309"/>
<dbReference type="PROSITE" id="PS50011">
    <property type="entry name" value="PROTEIN_KINASE_DOM"/>
    <property type="match status" value="1"/>
</dbReference>
<dbReference type="InterPro" id="IPR000719">
    <property type="entry name" value="Prot_kinase_dom"/>
</dbReference>
<dbReference type="Proteomes" id="UP000285860">
    <property type="component" value="Unassembled WGS sequence"/>
</dbReference>
<dbReference type="InterPro" id="IPR011009">
    <property type="entry name" value="Kinase-like_dom_sf"/>
</dbReference>
<evidence type="ECO:0000256" key="4">
    <source>
        <dbReference type="ARBA" id="ARBA00022777"/>
    </source>
</evidence>
<protein>
    <recommendedName>
        <fullName evidence="6">Protein kinase domain-containing protein</fullName>
    </recommendedName>
</protein>
<proteinExistence type="predicted"/>
<dbReference type="GO" id="GO:0005524">
    <property type="term" value="F:ATP binding"/>
    <property type="evidence" value="ECO:0007669"/>
    <property type="project" value="UniProtKB-KW"/>
</dbReference>
<keyword evidence="2" id="KW-0808">Transferase</keyword>
<dbReference type="SMART" id="SM00220">
    <property type="entry name" value="S_TKc"/>
    <property type="match status" value="1"/>
</dbReference>
<dbReference type="PANTHER" id="PTHR45646">
    <property type="entry name" value="SERINE/THREONINE-PROTEIN KINASE DOA-RELATED"/>
    <property type="match status" value="1"/>
</dbReference>
<dbReference type="SUPFAM" id="SSF56112">
    <property type="entry name" value="Protein kinase-like (PK-like)"/>
    <property type="match status" value="1"/>
</dbReference>
<keyword evidence="5" id="KW-0067">ATP-binding</keyword>
<reference evidence="7 8" key="1">
    <citation type="journal article" date="2018" name="Sci. Rep.">
        <title>Characterisation of pathogen-specific regions and novel effector candidates in Fusarium oxysporum f. sp. cepae.</title>
        <authorList>
            <person name="Armitage A.D."/>
            <person name="Taylor A."/>
            <person name="Sobczyk M.K."/>
            <person name="Baxter L."/>
            <person name="Greenfield B.P."/>
            <person name="Bates H.J."/>
            <person name="Wilson F."/>
            <person name="Jackson A.C."/>
            <person name="Ott S."/>
            <person name="Harrison R.J."/>
            <person name="Clarkson J.P."/>
        </authorList>
    </citation>
    <scope>NUCLEOTIDE SEQUENCE [LARGE SCALE GENOMIC DNA]</scope>
    <source>
        <strain evidence="7 8">Fo_A28</strain>
    </source>
</reference>
<keyword evidence="4" id="KW-0418">Kinase</keyword>
<keyword evidence="1" id="KW-0723">Serine/threonine-protein kinase</keyword>
<feature type="domain" description="Protein kinase" evidence="6">
    <location>
        <begin position="1"/>
        <end position="186"/>
    </location>
</feature>